<dbReference type="SUPFAM" id="SSF54637">
    <property type="entry name" value="Thioesterase/thiol ester dehydrase-isomerase"/>
    <property type="match status" value="1"/>
</dbReference>
<reference evidence="1 2" key="1">
    <citation type="submission" date="2019-06" db="EMBL/GenBank/DDBJ databases">
        <authorList>
            <person name="Li J."/>
        </authorList>
    </citation>
    <scope>NUCLEOTIDE SEQUENCE [LARGE SCALE GENOMIC DNA]</scope>
    <source>
        <strain evidence="1 2">LMG 28165</strain>
    </source>
</reference>
<accession>A0A5C4U1I6</accession>
<dbReference type="OrthoDB" id="9799036at2"/>
<dbReference type="RefSeq" id="WP_139466375.1">
    <property type="nucleotide sequence ID" value="NZ_VDHJ01000017.1"/>
</dbReference>
<dbReference type="CDD" id="cd00586">
    <property type="entry name" value="4HBT"/>
    <property type="match status" value="1"/>
</dbReference>
<comment type="caution">
    <text evidence="1">The sequence shown here is derived from an EMBL/GenBank/DDBJ whole genome shotgun (WGS) entry which is preliminary data.</text>
</comment>
<dbReference type="Pfam" id="PF13279">
    <property type="entry name" value="4HBT_2"/>
    <property type="match status" value="1"/>
</dbReference>
<evidence type="ECO:0000313" key="2">
    <source>
        <dbReference type="Proteomes" id="UP000312032"/>
    </source>
</evidence>
<dbReference type="PANTHER" id="PTHR31793:SF24">
    <property type="entry name" value="LONG-CHAIN ACYL-COA THIOESTERASE FADM"/>
    <property type="match status" value="1"/>
</dbReference>
<proteinExistence type="predicted"/>
<dbReference type="AlphaFoldDB" id="A0A5C4U1I6"/>
<sequence>MAATSHAHTTTIPVRWSDFDRFGHVMNANYVEFAQEARLVFAQEHFYSKGVEFNVFVRSINADFRLPVGPDTTEVTVHTDVSEVGTTSFVTRQEILDRQGRIACVVECAQVVMDLETMRPRPLTEQEVELITAPSRAAKAAE</sequence>
<dbReference type="Proteomes" id="UP000312032">
    <property type="component" value="Unassembled WGS sequence"/>
</dbReference>
<protein>
    <submittedName>
        <fullName evidence="1">Acyl-CoA thioesterase</fullName>
    </submittedName>
</protein>
<name>A0A5C4U1I6_9CORY</name>
<dbReference type="GO" id="GO:0047617">
    <property type="term" value="F:fatty acyl-CoA hydrolase activity"/>
    <property type="evidence" value="ECO:0007669"/>
    <property type="project" value="TreeGrafter"/>
</dbReference>
<dbReference type="InterPro" id="IPR029069">
    <property type="entry name" value="HotDog_dom_sf"/>
</dbReference>
<evidence type="ECO:0000313" key="1">
    <source>
        <dbReference type="EMBL" id="TNL94872.1"/>
    </source>
</evidence>
<dbReference type="Gene3D" id="3.10.129.10">
    <property type="entry name" value="Hotdog Thioesterase"/>
    <property type="match status" value="1"/>
</dbReference>
<keyword evidence="2" id="KW-1185">Reference proteome</keyword>
<dbReference type="EMBL" id="VDHJ01000017">
    <property type="protein sequence ID" value="TNL94872.1"/>
    <property type="molecule type" value="Genomic_DNA"/>
</dbReference>
<dbReference type="InterPro" id="IPR050563">
    <property type="entry name" value="4-hydroxybenzoyl-CoA_TE"/>
</dbReference>
<dbReference type="PANTHER" id="PTHR31793">
    <property type="entry name" value="4-HYDROXYBENZOYL-COA THIOESTERASE FAMILY MEMBER"/>
    <property type="match status" value="1"/>
</dbReference>
<organism evidence="1 2">
    <name type="scientific">Corynebacterium tapiri</name>
    <dbReference type="NCBI Taxonomy" id="1448266"/>
    <lineage>
        <taxon>Bacteria</taxon>
        <taxon>Bacillati</taxon>
        <taxon>Actinomycetota</taxon>
        <taxon>Actinomycetes</taxon>
        <taxon>Mycobacteriales</taxon>
        <taxon>Corynebacteriaceae</taxon>
        <taxon>Corynebacterium</taxon>
    </lineage>
</organism>
<gene>
    <name evidence="1" type="ORF">FHE74_10005</name>
</gene>